<dbReference type="Gene3D" id="3.40.50.2300">
    <property type="match status" value="1"/>
</dbReference>
<dbReference type="Gene3D" id="1.10.10.10">
    <property type="entry name" value="Winged helix-like DNA-binding domain superfamily/Winged helix DNA-binding domain"/>
    <property type="match status" value="1"/>
</dbReference>
<dbReference type="InterPro" id="IPR000792">
    <property type="entry name" value="Tscrpt_reg_LuxR_C"/>
</dbReference>
<dbReference type="InterPro" id="IPR016032">
    <property type="entry name" value="Sig_transdc_resp-reg_C-effctor"/>
</dbReference>
<dbReference type="SMART" id="SM00421">
    <property type="entry name" value="HTH_LUXR"/>
    <property type="match status" value="1"/>
</dbReference>
<dbReference type="EMBL" id="BMLQ01000005">
    <property type="protein sequence ID" value="GGO45469.1"/>
    <property type="molecule type" value="Genomic_DNA"/>
</dbReference>
<accession>A0ABQ2M0F0</accession>
<dbReference type="Proteomes" id="UP000642509">
    <property type="component" value="Unassembled WGS sequence"/>
</dbReference>
<dbReference type="CDD" id="cd06170">
    <property type="entry name" value="LuxR_C_like"/>
    <property type="match status" value="1"/>
</dbReference>
<feature type="domain" description="Response regulatory" evidence="4">
    <location>
        <begin position="3"/>
        <end position="118"/>
    </location>
</feature>
<dbReference type="InterPro" id="IPR001789">
    <property type="entry name" value="Sig_transdc_resp-reg_receiver"/>
</dbReference>
<evidence type="ECO:0000259" key="3">
    <source>
        <dbReference type="PROSITE" id="PS50043"/>
    </source>
</evidence>
<evidence type="ECO:0000259" key="4">
    <source>
        <dbReference type="PROSITE" id="PS50110"/>
    </source>
</evidence>
<dbReference type="PRINTS" id="PR00038">
    <property type="entry name" value="HTHLUXR"/>
</dbReference>
<protein>
    <submittedName>
        <fullName evidence="5">DNA-binding response regulator</fullName>
    </submittedName>
</protein>
<dbReference type="InterPro" id="IPR036388">
    <property type="entry name" value="WH-like_DNA-bd_sf"/>
</dbReference>
<dbReference type="PROSITE" id="PS50043">
    <property type="entry name" value="HTH_LUXR_2"/>
    <property type="match status" value="1"/>
</dbReference>
<evidence type="ECO:0000313" key="6">
    <source>
        <dbReference type="Proteomes" id="UP000642509"/>
    </source>
</evidence>
<name>A0ABQ2M0F0_9MICC</name>
<dbReference type="PANTHER" id="PTHR43214:SF42">
    <property type="entry name" value="TRANSCRIPTIONAL REGULATORY PROTEIN DESR"/>
    <property type="match status" value="1"/>
</dbReference>
<evidence type="ECO:0000313" key="5">
    <source>
        <dbReference type="EMBL" id="GGO45469.1"/>
    </source>
</evidence>
<dbReference type="PROSITE" id="PS50110">
    <property type="entry name" value="RESPONSE_REGULATORY"/>
    <property type="match status" value="1"/>
</dbReference>
<feature type="modified residue" description="4-aspartylphosphate" evidence="2">
    <location>
        <position position="54"/>
    </location>
</feature>
<reference evidence="6" key="1">
    <citation type="journal article" date="2019" name="Int. J. Syst. Evol. Microbiol.">
        <title>The Global Catalogue of Microorganisms (GCM) 10K type strain sequencing project: providing services to taxonomists for standard genome sequencing and annotation.</title>
        <authorList>
            <consortium name="The Broad Institute Genomics Platform"/>
            <consortium name="The Broad Institute Genome Sequencing Center for Infectious Disease"/>
            <person name="Wu L."/>
            <person name="Ma J."/>
        </authorList>
    </citation>
    <scope>NUCLEOTIDE SEQUENCE [LARGE SCALE GENOMIC DNA]</scope>
    <source>
        <strain evidence="6">CGMCC 1.7064</strain>
    </source>
</reference>
<feature type="domain" description="HTH luxR-type" evidence="3">
    <location>
        <begin position="133"/>
        <end position="198"/>
    </location>
</feature>
<organism evidence="5 6">
    <name type="scientific">Citricoccus zhacaiensis</name>
    <dbReference type="NCBI Taxonomy" id="489142"/>
    <lineage>
        <taxon>Bacteria</taxon>
        <taxon>Bacillati</taxon>
        <taxon>Actinomycetota</taxon>
        <taxon>Actinomycetes</taxon>
        <taxon>Micrococcales</taxon>
        <taxon>Micrococcaceae</taxon>
        <taxon>Citricoccus</taxon>
    </lineage>
</organism>
<dbReference type="SUPFAM" id="SSF46894">
    <property type="entry name" value="C-terminal effector domain of the bipartite response regulators"/>
    <property type="match status" value="1"/>
</dbReference>
<keyword evidence="6" id="KW-1185">Reference proteome</keyword>
<dbReference type="InterPro" id="IPR039420">
    <property type="entry name" value="WalR-like"/>
</dbReference>
<dbReference type="Pfam" id="PF00196">
    <property type="entry name" value="GerE"/>
    <property type="match status" value="1"/>
</dbReference>
<sequence>MIRLLIADDEVLIRGALETLLGLEEDFEVVAGVDNGIQAVAAARDLAPDVCLLDLEMPEMDGVEAAGQILRQVATKVIIVTRHARPGVLRRALSEKVSGFVPKSTPAEELAKVIRDVAAGKRYVDPDIAATALGGERSPLTDRELDVLRAGRDAATVQQIAERLHLAPGTVRNYLSSAMGKLGVGTRREASQMAWEQGWI</sequence>
<proteinExistence type="predicted"/>
<gene>
    <name evidence="5" type="ORF">GCM10010977_18230</name>
</gene>
<evidence type="ECO:0000256" key="2">
    <source>
        <dbReference type="PROSITE-ProRule" id="PRU00169"/>
    </source>
</evidence>
<dbReference type="PANTHER" id="PTHR43214">
    <property type="entry name" value="TWO-COMPONENT RESPONSE REGULATOR"/>
    <property type="match status" value="1"/>
</dbReference>
<dbReference type="GO" id="GO:0003677">
    <property type="term" value="F:DNA binding"/>
    <property type="evidence" value="ECO:0007669"/>
    <property type="project" value="UniProtKB-KW"/>
</dbReference>
<keyword evidence="1 5" id="KW-0238">DNA-binding</keyword>
<evidence type="ECO:0000256" key="1">
    <source>
        <dbReference type="ARBA" id="ARBA00023125"/>
    </source>
</evidence>
<dbReference type="SUPFAM" id="SSF52172">
    <property type="entry name" value="CheY-like"/>
    <property type="match status" value="1"/>
</dbReference>
<dbReference type="InterPro" id="IPR011006">
    <property type="entry name" value="CheY-like_superfamily"/>
</dbReference>
<comment type="caution">
    <text evidence="5">The sequence shown here is derived from an EMBL/GenBank/DDBJ whole genome shotgun (WGS) entry which is preliminary data.</text>
</comment>
<dbReference type="SMART" id="SM00448">
    <property type="entry name" value="REC"/>
    <property type="match status" value="1"/>
</dbReference>
<keyword evidence="2" id="KW-0597">Phosphoprotein</keyword>
<dbReference type="RefSeq" id="WP_188805881.1">
    <property type="nucleotide sequence ID" value="NZ_BAAAOU010000011.1"/>
</dbReference>
<dbReference type="Pfam" id="PF00072">
    <property type="entry name" value="Response_reg"/>
    <property type="match status" value="1"/>
</dbReference>